<gene>
    <name evidence="3" type="ORF">F964_04108</name>
</gene>
<dbReference type="eggNOG" id="ENOG50300K5">
    <property type="taxonomic scope" value="Bacteria"/>
</dbReference>
<evidence type="ECO:0000256" key="1">
    <source>
        <dbReference type="SAM" id="MobiDB-lite"/>
    </source>
</evidence>
<evidence type="ECO:0008006" key="5">
    <source>
        <dbReference type="Google" id="ProtNLM"/>
    </source>
</evidence>
<dbReference type="Proteomes" id="UP000013148">
    <property type="component" value="Unassembled WGS sequence"/>
</dbReference>
<protein>
    <recommendedName>
        <fullName evidence="5">Zinc ribbon domain-containing protein</fullName>
    </recommendedName>
</protein>
<feature type="compositionally biased region" description="Polar residues" evidence="1">
    <location>
        <begin position="64"/>
        <end position="75"/>
    </location>
</feature>
<accession>N8Y6W1</accession>
<feature type="region of interest" description="Disordered" evidence="1">
    <location>
        <begin position="35"/>
        <end position="78"/>
    </location>
</feature>
<feature type="transmembrane region" description="Helical" evidence="2">
    <location>
        <begin position="110"/>
        <end position="137"/>
    </location>
</feature>
<keyword evidence="4" id="KW-1185">Reference proteome</keyword>
<sequence>MKCPKCYAENINEAMKCGVCGTRLKHVKQTNNLTGNSNVEFSVRRENKQEQSNPTHNIKPRQTPPNNETESNQHASVGDKASALFESWQQRVANTQRESQNQPKKKNFKIVWILLAVFMFGPAVLGVISSVVIPIVMSVIGSSNQDEAATTDEALPASEEVVSNEYQARYFDMQAYQARLAQYYDAKHRFATSLKDIEKFEQTQFSDFIFDQIEITQQGILVGKFTDAPASRIYMVPQLENNQIRDWQCYRVAISDDLLQHCELLQADPYKL</sequence>
<comment type="caution">
    <text evidence="3">The sequence shown here is derived from an EMBL/GenBank/DDBJ whole genome shotgun (WGS) entry which is preliminary data.</text>
</comment>
<name>N8Y6W1_ACIGI</name>
<evidence type="ECO:0000256" key="2">
    <source>
        <dbReference type="SAM" id="Phobius"/>
    </source>
</evidence>
<dbReference type="HOGENOM" id="CLU_1021676_0_0_6"/>
<evidence type="ECO:0000313" key="3">
    <source>
        <dbReference type="EMBL" id="ENV15383.1"/>
    </source>
</evidence>
<proteinExistence type="predicted"/>
<dbReference type="AlphaFoldDB" id="N8Y6W1"/>
<dbReference type="PATRIC" id="fig|1217656.3.peg.4046"/>
<dbReference type="RefSeq" id="WP_004823174.1">
    <property type="nucleotide sequence ID" value="NZ_KB849456.1"/>
</dbReference>
<keyword evidence="2" id="KW-1133">Transmembrane helix</keyword>
<reference evidence="3 4" key="1">
    <citation type="submission" date="2013-02" db="EMBL/GenBank/DDBJ databases">
        <title>The Genome Sequence of Acinetobacter guillouiae NIPH 991.</title>
        <authorList>
            <consortium name="The Broad Institute Genome Sequencing Platform"/>
            <consortium name="The Broad Institute Genome Sequencing Center for Infectious Disease"/>
            <person name="Cerqueira G."/>
            <person name="Feldgarden M."/>
            <person name="Courvalin P."/>
            <person name="Perichon B."/>
            <person name="Grillot-Courvalin C."/>
            <person name="Clermont D."/>
            <person name="Rocha E."/>
            <person name="Yoon E.-J."/>
            <person name="Nemec A."/>
            <person name="Walker B."/>
            <person name="Young S.K."/>
            <person name="Zeng Q."/>
            <person name="Gargeya S."/>
            <person name="Fitzgerald M."/>
            <person name="Haas B."/>
            <person name="Abouelleil A."/>
            <person name="Alvarado L."/>
            <person name="Arachchi H.M."/>
            <person name="Berlin A.M."/>
            <person name="Chapman S.B."/>
            <person name="Dewar J."/>
            <person name="Goldberg J."/>
            <person name="Griggs A."/>
            <person name="Gujja S."/>
            <person name="Hansen M."/>
            <person name="Howarth C."/>
            <person name="Imamovic A."/>
            <person name="Larimer J."/>
            <person name="McCowan C."/>
            <person name="Murphy C."/>
            <person name="Neiman D."/>
            <person name="Pearson M."/>
            <person name="Priest M."/>
            <person name="Roberts A."/>
            <person name="Saif S."/>
            <person name="Shea T."/>
            <person name="Sisk P."/>
            <person name="Sykes S."/>
            <person name="Wortman J."/>
            <person name="Nusbaum C."/>
            <person name="Birren B."/>
        </authorList>
    </citation>
    <scope>NUCLEOTIDE SEQUENCE [LARGE SCALE GENOMIC DNA]</scope>
    <source>
        <strain evidence="3 4">NIPH 991</strain>
    </source>
</reference>
<keyword evidence="2" id="KW-0812">Transmembrane</keyword>
<evidence type="ECO:0000313" key="4">
    <source>
        <dbReference type="Proteomes" id="UP000013148"/>
    </source>
</evidence>
<keyword evidence="2" id="KW-0472">Membrane</keyword>
<dbReference type="EMBL" id="APPJ01000014">
    <property type="protein sequence ID" value="ENV15383.1"/>
    <property type="molecule type" value="Genomic_DNA"/>
</dbReference>
<organism evidence="3 4">
    <name type="scientific">Acinetobacter guillouiae NIPH 991</name>
    <dbReference type="NCBI Taxonomy" id="1217656"/>
    <lineage>
        <taxon>Bacteria</taxon>
        <taxon>Pseudomonadati</taxon>
        <taxon>Pseudomonadota</taxon>
        <taxon>Gammaproteobacteria</taxon>
        <taxon>Moraxellales</taxon>
        <taxon>Moraxellaceae</taxon>
        <taxon>Acinetobacter</taxon>
    </lineage>
</organism>